<gene>
    <name evidence="1" type="ORF">MNY70_16385</name>
</gene>
<evidence type="ECO:0000313" key="1">
    <source>
        <dbReference type="EMBL" id="UNH40786.1"/>
    </source>
</evidence>
<evidence type="ECO:0000313" key="2">
    <source>
        <dbReference type="Proteomes" id="UP000829420"/>
    </source>
</evidence>
<keyword evidence="1" id="KW-0614">Plasmid</keyword>
<sequence length="161" mass="18373">MTNLIQYTRDKLGFTTSEFARQLGVSRITVDQWVRQIREPPAVAVTAMKLLLFVHSIDQHHELRIFLNYMDNQMNLTILINAVNEADSLSALASALNELETFIRQSENENLNSIDDVLKSSELKLFGGNDPEILGAYSWDDTGILFYENGEWCITPRSDFN</sequence>
<organism evidence="1 2">
    <name type="scientific">Moellerella wisconsensis</name>
    <dbReference type="NCBI Taxonomy" id="158849"/>
    <lineage>
        <taxon>Bacteria</taxon>
        <taxon>Pseudomonadati</taxon>
        <taxon>Pseudomonadota</taxon>
        <taxon>Gammaproteobacteria</taxon>
        <taxon>Enterobacterales</taxon>
        <taxon>Morganellaceae</taxon>
        <taxon>Moellerella</taxon>
    </lineage>
</organism>
<reference evidence="1" key="1">
    <citation type="submission" date="2022-03" db="EMBL/GenBank/DDBJ databases">
        <title>ESBL-producing Moellerella wisconsensis and Escherichia marmotae isolated from wild game meat.</title>
        <authorList>
            <person name="Biggel M."/>
        </authorList>
    </citation>
    <scope>NUCLEOTIDE SEQUENCE</scope>
    <source>
        <strain evidence="1">W1</strain>
    </source>
</reference>
<protein>
    <submittedName>
        <fullName evidence="1">Uncharacterized protein</fullName>
    </submittedName>
</protein>
<dbReference type="Proteomes" id="UP000829420">
    <property type="component" value="Plasmid pW1-a"/>
</dbReference>
<name>A0ACD3YCK4_9GAMM</name>
<geneLocation type="plasmid" evidence="1 2">
    <name>pW1-a</name>
</geneLocation>
<proteinExistence type="predicted"/>
<dbReference type="EMBL" id="CP093256">
    <property type="protein sequence ID" value="UNH40786.1"/>
    <property type="molecule type" value="Genomic_DNA"/>
</dbReference>
<accession>A0ACD3YCK4</accession>
<keyword evidence="2" id="KW-1185">Reference proteome</keyword>